<gene>
    <name evidence="2" type="ORF">OOJ09_14105</name>
</gene>
<feature type="region of interest" description="Disordered" evidence="1">
    <location>
        <begin position="186"/>
        <end position="207"/>
    </location>
</feature>
<protein>
    <submittedName>
        <fullName evidence="2">Uncharacterized protein</fullName>
    </submittedName>
</protein>
<comment type="caution">
    <text evidence="2">The sequence shown here is derived from an EMBL/GenBank/DDBJ whole genome shotgun (WGS) entry which is preliminary data.</text>
</comment>
<dbReference type="RefSeq" id="WP_269905794.1">
    <property type="nucleotide sequence ID" value="NZ_JAPFQA010000005.1"/>
</dbReference>
<name>A0ABT4QUT1_9HYPH</name>
<evidence type="ECO:0000256" key="1">
    <source>
        <dbReference type="SAM" id="MobiDB-lite"/>
    </source>
</evidence>
<organism evidence="2 3">
    <name type="scientific">Mesorhizobium qingshengii</name>
    <dbReference type="NCBI Taxonomy" id="1165689"/>
    <lineage>
        <taxon>Bacteria</taxon>
        <taxon>Pseudomonadati</taxon>
        <taxon>Pseudomonadota</taxon>
        <taxon>Alphaproteobacteria</taxon>
        <taxon>Hyphomicrobiales</taxon>
        <taxon>Phyllobacteriaceae</taxon>
        <taxon>Mesorhizobium</taxon>
    </lineage>
</organism>
<evidence type="ECO:0000313" key="3">
    <source>
        <dbReference type="Proteomes" id="UP001152178"/>
    </source>
</evidence>
<sequence>MADWRRQLKGAFAFDSAPFAVHPNDERRARTAISNAIRSGASKTEIEREIEKYFQDRKSAQEFIKYQIGLFRSYFGSQYSTIRNCWVLSKATLNGAEFIAIFSGRTSIDDILCHCMHIYESREYNQATQLMRAKKKSWPVFRIQFHPFESGALWEGRAFVGESPDYLLERADATLSKGLDPTSSITWRPKPIPKDPGETWHGMRYPS</sequence>
<proteinExistence type="predicted"/>
<evidence type="ECO:0000313" key="2">
    <source>
        <dbReference type="EMBL" id="MCZ8545322.1"/>
    </source>
</evidence>
<dbReference type="EMBL" id="JAPFQA010000005">
    <property type="protein sequence ID" value="MCZ8545322.1"/>
    <property type="molecule type" value="Genomic_DNA"/>
</dbReference>
<accession>A0ABT4QUT1</accession>
<dbReference type="Proteomes" id="UP001152178">
    <property type="component" value="Unassembled WGS sequence"/>
</dbReference>
<keyword evidence="3" id="KW-1185">Reference proteome</keyword>
<reference evidence="2" key="1">
    <citation type="submission" date="2022-11" db="EMBL/GenBank/DDBJ databases">
        <authorList>
            <person name="Coimbra C."/>
        </authorList>
    </citation>
    <scope>NUCLEOTIDE SEQUENCE</scope>
    <source>
        <strain evidence="2">Jales19</strain>
    </source>
</reference>